<feature type="compositionally biased region" description="Pro residues" evidence="1">
    <location>
        <begin position="43"/>
        <end position="52"/>
    </location>
</feature>
<dbReference type="AlphaFoldDB" id="A0AAE1TW59"/>
<feature type="compositionally biased region" description="Low complexity" evidence="1">
    <location>
        <begin position="67"/>
        <end position="78"/>
    </location>
</feature>
<proteinExistence type="predicted"/>
<gene>
    <name evidence="2" type="ORF">Pmani_027015</name>
</gene>
<sequence length="113" mass="12566">MECNRGVVTSSTHLLQSTTTHPPSSTYLLHLHHYPSTQLHIPSPPPPLPIHPAPHTFSSPPPPIHPAPHTFSTPTTTHPPSSIHLLHPYISTVQLHLLLPLLKSECRKILYLF</sequence>
<evidence type="ECO:0000313" key="2">
    <source>
        <dbReference type="EMBL" id="KAK4300813.1"/>
    </source>
</evidence>
<keyword evidence="3" id="KW-1185">Reference proteome</keyword>
<comment type="caution">
    <text evidence="2">The sequence shown here is derived from an EMBL/GenBank/DDBJ whole genome shotgun (WGS) entry which is preliminary data.</text>
</comment>
<name>A0AAE1TW59_9EUCA</name>
<evidence type="ECO:0000256" key="1">
    <source>
        <dbReference type="SAM" id="MobiDB-lite"/>
    </source>
</evidence>
<protein>
    <submittedName>
        <fullName evidence="2">Uncharacterized protein</fullName>
    </submittedName>
</protein>
<evidence type="ECO:0000313" key="3">
    <source>
        <dbReference type="Proteomes" id="UP001292094"/>
    </source>
</evidence>
<organism evidence="2 3">
    <name type="scientific">Petrolisthes manimaculis</name>
    <dbReference type="NCBI Taxonomy" id="1843537"/>
    <lineage>
        <taxon>Eukaryota</taxon>
        <taxon>Metazoa</taxon>
        <taxon>Ecdysozoa</taxon>
        <taxon>Arthropoda</taxon>
        <taxon>Crustacea</taxon>
        <taxon>Multicrustacea</taxon>
        <taxon>Malacostraca</taxon>
        <taxon>Eumalacostraca</taxon>
        <taxon>Eucarida</taxon>
        <taxon>Decapoda</taxon>
        <taxon>Pleocyemata</taxon>
        <taxon>Anomura</taxon>
        <taxon>Galatheoidea</taxon>
        <taxon>Porcellanidae</taxon>
        <taxon>Petrolisthes</taxon>
    </lineage>
</organism>
<accession>A0AAE1TW59</accession>
<dbReference type="EMBL" id="JAWZYT010002986">
    <property type="protein sequence ID" value="KAK4300813.1"/>
    <property type="molecule type" value="Genomic_DNA"/>
</dbReference>
<feature type="region of interest" description="Disordered" evidence="1">
    <location>
        <begin position="43"/>
        <end position="78"/>
    </location>
</feature>
<reference evidence="2" key="1">
    <citation type="submission" date="2023-11" db="EMBL/GenBank/DDBJ databases">
        <title>Genome assemblies of two species of porcelain crab, Petrolisthes cinctipes and Petrolisthes manimaculis (Anomura: Porcellanidae).</title>
        <authorList>
            <person name="Angst P."/>
        </authorList>
    </citation>
    <scope>NUCLEOTIDE SEQUENCE</scope>
    <source>
        <strain evidence="2">PB745_02</strain>
        <tissue evidence="2">Gill</tissue>
    </source>
</reference>
<dbReference type="Proteomes" id="UP001292094">
    <property type="component" value="Unassembled WGS sequence"/>
</dbReference>